<dbReference type="FunFam" id="3.40.640.10:FF:000079">
    <property type="entry name" value="LPS biosynthesis protein"/>
    <property type="match status" value="1"/>
</dbReference>
<dbReference type="InterPro" id="IPR015424">
    <property type="entry name" value="PyrdxlP-dep_Trfase"/>
</dbReference>
<comment type="cofactor">
    <cofactor evidence="1">
        <name>pyridoxal 5'-phosphate</name>
        <dbReference type="ChEBI" id="CHEBI:597326"/>
    </cofactor>
</comment>
<evidence type="ECO:0000256" key="3">
    <source>
        <dbReference type="ARBA" id="ARBA00037999"/>
    </source>
</evidence>
<evidence type="ECO:0000313" key="5">
    <source>
        <dbReference type="EMBL" id="KKR94919.1"/>
    </source>
</evidence>
<dbReference type="Gene3D" id="3.40.640.10">
    <property type="entry name" value="Type I PLP-dependent aspartate aminotransferase-like (Major domain)"/>
    <property type="match status" value="1"/>
</dbReference>
<dbReference type="SUPFAM" id="SSF53383">
    <property type="entry name" value="PLP-dependent transferases"/>
    <property type="match status" value="1"/>
</dbReference>
<dbReference type="PIRSF" id="PIRSF000390">
    <property type="entry name" value="PLP_StrS"/>
    <property type="match status" value="1"/>
</dbReference>
<comment type="caution">
    <text evidence="5">The sequence shown here is derived from an EMBL/GenBank/DDBJ whole genome shotgun (WGS) entry which is preliminary data.</text>
</comment>
<dbReference type="CDD" id="cd00616">
    <property type="entry name" value="AHBA_syn"/>
    <property type="match status" value="1"/>
</dbReference>
<proteinExistence type="inferred from homology"/>
<reference evidence="5 6" key="1">
    <citation type="journal article" date="2015" name="Nature">
        <title>rRNA introns, odd ribosomes, and small enigmatic genomes across a large radiation of phyla.</title>
        <authorList>
            <person name="Brown C.T."/>
            <person name="Hug L.A."/>
            <person name="Thomas B.C."/>
            <person name="Sharon I."/>
            <person name="Castelle C.J."/>
            <person name="Singh A."/>
            <person name="Wilkins M.J."/>
            <person name="Williams K.H."/>
            <person name="Banfield J.F."/>
        </authorList>
    </citation>
    <scope>NUCLEOTIDE SEQUENCE [LARGE SCALE GENOMIC DNA]</scope>
</reference>
<evidence type="ECO:0000256" key="4">
    <source>
        <dbReference type="RuleBase" id="RU004508"/>
    </source>
</evidence>
<dbReference type="PANTHER" id="PTHR30244:SF34">
    <property type="entry name" value="DTDP-4-AMINO-4,6-DIDEOXYGALACTOSE TRANSAMINASE"/>
    <property type="match status" value="1"/>
</dbReference>
<dbReference type="InterPro" id="IPR015421">
    <property type="entry name" value="PyrdxlP-dep_Trfase_major"/>
</dbReference>
<dbReference type="EMBL" id="LCAN01000002">
    <property type="protein sequence ID" value="KKR94919.1"/>
    <property type="molecule type" value="Genomic_DNA"/>
</dbReference>
<name>A0A0G0V1W9_9BACT</name>
<comment type="similarity">
    <text evidence="3 4">Belongs to the DegT/DnrJ/EryC1 family.</text>
</comment>
<dbReference type="Gene3D" id="3.90.1150.10">
    <property type="entry name" value="Aspartate Aminotransferase, domain 1"/>
    <property type="match status" value="1"/>
</dbReference>
<keyword evidence="5" id="KW-0032">Aminotransferase</keyword>
<accession>A0A0G0V1W9</accession>
<organism evidence="5 6">
    <name type="scientific">Candidatus Roizmanbacteria bacterium GW2011_GWA1_41_13</name>
    <dbReference type="NCBI Taxonomy" id="1618474"/>
    <lineage>
        <taxon>Bacteria</taxon>
        <taxon>Candidatus Roizmaniibacteriota</taxon>
    </lineage>
</organism>
<evidence type="ECO:0000256" key="1">
    <source>
        <dbReference type="ARBA" id="ARBA00001933"/>
    </source>
</evidence>
<dbReference type="InterPro" id="IPR000653">
    <property type="entry name" value="DegT/StrS_aminotransferase"/>
</dbReference>
<dbReference type="Pfam" id="PF01041">
    <property type="entry name" value="DegT_DnrJ_EryC1"/>
    <property type="match status" value="1"/>
</dbReference>
<evidence type="ECO:0000313" key="6">
    <source>
        <dbReference type="Proteomes" id="UP000034961"/>
    </source>
</evidence>
<dbReference type="PANTHER" id="PTHR30244">
    <property type="entry name" value="TRANSAMINASE"/>
    <property type="match status" value="1"/>
</dbReference>
<dbReference type="GO" id="GO:0030170">
    <property type="term" value="F:pyridoxal phosphate binding"/>
    <property type="evidence" value="ECO:0007669"/>
    <property type="project" value="TreeGrafter"/>
</dbReference>
<keyword evidence="2 4" id="KW-0663">Pyridoxal phosphate</keyword>
<keyword evidence="5" id="KW-0808">Transferase</keyword>
<dbReference type="GO" id="GO:0000271">
    <property type="term" value="P:polysaccharide biosynthetic process"/>
    <property type="evidence" value="ECO:0007669"/>
    <property type="project" value="TreeGrafter"/>
</dbReference>
<dbReference type="InterPro" id="IPR015422">
    <property type="entry name" value="PyrdxlP-dep_Trfase_small"/>
</dbReference>
<dbReference type="Proteomes" id="UP000034961">
    <property type="component" value="Unassembled WGS sequence"/>
</dbReference>
<dbReference type="AlphaFoldDB" id="A0A0G0V1W9"/>
<dbReference type="GO" id="GO:0008483">
    <property type="term" value="F:transaminase activity"/>
    <property type="evidence" value="ECO:0007669"/>
    <property type="project" value="UniProtKB-KW"/>
</dbReference>
<sequence>MRSSPYSSGNLTKKIHQNVTEYIQRYKSKEKFVPGKSLVRYAGAVYDETDINAIIDALLEGWFGLGVQGELLEKELAEYVGSKHAYLTNSGSSADLLAIASLMSYQFPNHLQPGDEVITPACTFPTVIASMVHHGLVPVFVDVDAETLNPTAESIEKAISKKTKLIFLVHTLGNPNDMTPIMKLAKKHNLFVIEDNCDALGSLYKGKKTGTFGILGTESFYPAHHMTTAGEGGAVLINDLRLKRIVSSLREWGRACWCGASGGPQDGVCGVRFKFKIGDVPYDHKYIFNHIGYNLKPVELQAAMGRVQLKKVDSFIRKRRRNFRAYYRHFKRYEDYFILPQALPNTNPSWFAFPMTIRKKAPFDRFQLINYLEDHLIQTRPMFAGNILKQPGFTRIEHRTAEPLPNSNLIFSNTFFIGVYPGIEKEQRDYVTSVFDIFLKKHG</sequence>
<dbReference type="PATRIC" id="fig|1618474.3.peg.116"/>
<evidence type="ECO:0000256" key="2">
    <source>
        <dbReference type="ARBA" id="ARBA00022898"/>
    </source>
</evidence>
<protein>
    <submittedName>
        <fullName evidence="5">DegT/DnrJ/EryC1/StrS aminotransferase</fullName>
    </submittedName>
</protein>
<gene>
    <name evidence="5" type="ORF">UU41_C0002G0040</name>
</gene>
<dbReference type="NCBIfam" id="NF011936">
    <property type="entry name" value="PRK15407.1"/>
    <property type="match status" value="1"/>
</dbReference>